<dbReference type="Proteomes" id="UP000070133">
    <property type="component" value="Unassembled WGS sequence"/>
</dbReference>
<dbReference type="SUPFAM" id="SSF48452">
    <property type="entry name" value="TPR-like"/>
    <property type="match status" value="1"/>
</dbReference>
<reference evidence="6 7" key="1">
    <citation type="submission" date="2015-07" db="EMBL/GenBank/DDBJ databases">
        <title>Comparative genomics of the Sigatoka disease complex on banana suggests a link between parallel evolutionary changes in Pseudocercospora fijiensis and Pseudocercospora eumusae and increased virulence on the banana host.</title>
        <authorList>
            <person name="Chang T.-C."/>
            <person name="Salvucci A."/>
            <person name="Crous P.W."/>
            <person name="Stergiopoulos I."/>
        </authorList>
    </citation>
    <scope>NUCLEOTIDE SEQUENCE [LARGE SCALE GENOMIC DNA]</scope>
    <source>
        <strain evidence="6 7">CBS 114824</strain>
    </source>
</reference>
<feature type="domain" description="DUF4470" evidence="5">
    <location>
        <begin position="167"/>
        <end position="259"/>
    </location>
</feature>
<dbReference type="InterPro" id="IPR011990">
    <property type="entry name" value="TPR-like_helical_dom_sf"/>
</dbReference>
<evidence type="ECO:0000259" key="5">
    <source>
        <dbReference type="Pfam" id="PF14737"/>
    </source>
</evidence>
<comment type="caution">
    <text evidence="6">The sequence shown here is derived from an EMBL/GenBank/DDBJ whole genome shotgun (WGS) entry which is preliminary data.</text>
</comment>
<dbReference type="InterPro" id="IPR047150">
    <property type="entry name" value="SGT"/>
</dbReference>
<evidence type="ECO:0000256" key="2">
    <source>
        <dbReference type="ARBA" id="ARBA00022803"/>
    </source>
</evidence>
<evidence type="ECO:0000313" key="7">
    <source>
        <dbReference type="Proteomes" id="UP000070133"/>
    </source>
</evidence>
<keyword evidence="2 3" id="KW-0802">TPR repeat</keyword>
<proteinExistence type="predicted"/>
<dbReference type="AlphaFoldDB" id="A0A139H686"/>
<gene>
    <name evidence="6" type="ORF">AC578_3388</name>
</gene>
<dbReference type="Pfam" id="PF14737">
    <property type="entry name" value="DUF4470"/>
    <property type="match status" value="1"/>
</dbReference>
<keyword evidence="7" id="KW-1185">Reference proteome</keyword>
<dbReference type="InterPro" id="IPR019734">
    <property type="entry name" value="TPR_rpt"/>
</dbReference>
<dbReference type="PANTHER" id="PTHR45831:SF2">
    <property type="entry name" value="LD24721P"/>
    <property type="match status" value="1"/>
</dbReference>
<evidence type="ECO:0000256" key="1">
    <source>
        <dbReference type="ARBA" id="ARBA00022737"/>
    </source>
</evidence>
<evidence type="ECO:0000313" key="6">
    <source>
        <dbReference type="EMBL" id="KXS97941.1"/>
    </source>
</evidence>
<accession>A0A139H686</accession>
<name>A0A139H686_9PEZI</name>
<protein>
    <recommendedName>
        <fullName evidence="5">DUF4470 domain-containing protein</fullName>
    </recommendedName>
</protein>
<dbReference type="Gene3D" id="1.25.40.10">
    <property type="entry name" value="Tetratricopeptide repeat domain"/>
    <property type="match status" value="1"/>
</dbReference>
<sequence length="954" mass="107198">MTMETAETSESVRKQGNEKYKAKKFDAAVLLYQKAAELAPDQAAPLSNLSSALFELADYAACDEACNSALALLGEASEHELARQKLYSRLARARFAMKKIDEAGQAVSLMAEGSERSDLEMVLKNQIANRAIAPDAKALHTRLILEHPRYKPMIRTVPEYYSVGHDMPESLYTSDLQNTGRKKISLMFGGIGDARNLHCTLLSIVGDEVSSGGKIQRLSKVSGIGKLYHFTLVDIKPAAIARDLVIFLLLNEIADYEGDMESVIKHKLLPCLYYTYLAPVMPRGVFDVLQKRIKTMVEMLEGSRDLPNFLEVPMMYRPQIIRILKQWQSEASEEYPPARMRSCAVIGRRRAEMQLQVHGIQYGLQYGGGPISSPVPRGCAKEKKFYEATGLLPLTSAKYKLYRPELRACIEGYDAAAGPRSMSEAAAKAIKIGNETWATNVTMVDLDWQRNKPVEEPMLDCGDDIFFFANMLVYSSIAPPRPGGLYDYVEMWFTLVASAFGELKHRLKIEACVGDITAVLEQVRYGVVGHREMAEKPDTAATSQHSVTAGSASKDLSEYPQAYDRIHLSNIPDYIGGTLSSFLYASPITYPGKSSYITSTCLRNPPRFKSIASFDNEYITLSAPSDLAKVFQVSMEPLEDPNEGMATCSYTIWHHHPSSKNLQDLMSREKLETWLFRLFLKIALPVEKLLIQDNALIYSPLNLTIFFRLLLHLHNVGYPSHWLSGIWTEILSGKITTSARPPKTEPLSLKEVKTPMPVTDQSTKPFVAELSTLTTLWQPILPFTLPATNLPLLHEIHKYTIRFNSVSDHASNIPTFILLIHSIQNLSPGTSIRKHLVDDAANNSNFHVITTWTYNRQTRTAKFCLRNDVLFKSRRGMKIAIWRSDDWTRQSSEQDVGKIRDRGVWVGGIPDDDDGDESEGSDEDEDEDSPGRDILHRFMEDVMMGGRSRDWEDY</sequence>
<dbReference type="GO" id="GO:0016020">
    <property type="term" value="C:membrane"/>
    <property type="evidence" value="ECO:0007669"/>
    <property type="project" value="TreeGrafter"/>
</dbReference>
<dbReference type="OrthoDB" id="10264910at2759"/>
<dbReference type="PANTHER" id="PTHR45831">
    <property type="entry name" value="LD24721P"/>
    <property type="match status" value="1"/>
</dbReference>
<feature type="region of interest" description="Disordered" evidence="4">
    <location>
        <begin position="892"/>
        <end position="934"/>
    </location>
</feature>
<dbReference type="GO" id="GO:0072380">
    <property type="term" value="C:TRC complex"/>
    <property type="evidence" value="ECO:0007669"/>
    <property type="project" value="TreeGrafter"/>
</dbReference>
<organism evidence="6 7">
    <name type="scientific">Pseudocercospora eumusae</name>
    <dbReference type="NCBI Taxonomy" id="321146"/>
    <lineage>
        <taxon>Eukaryota</taxon>
        <taxon>Fungi</taxon>
        <taxon>Dikarya</taxon>
        <taxon>Ascomycota</taxon>
        <taxon>Pezizomycotina</taxon>
        <taxon>Dothideomycetes</taxon>
        <taxon>Dothideomycetidae</taxon>
        <taxon>Mycosphaerellales</taxon>
        <taxon>Mycosphaerellaceae</taxon>
        <taxon>Pseudocercospora</taxon>
    </lineage>
</organism>
<dbReference type="STRING" id="321146.A0A139H686"/>
<evidence type="ECO:0000256" key="3">
    <source>
        <dbReference type="PROSITE-ProRule" id="PRU00339"/>
    </source>
</evidence>
<dbReference type="EMBL" id="LFZN01000128">
    <property type="protein sequence ID" value="KXS97941.1"/>
    <property type="molecule type" value="Genomic_DNA"/>
</dbReference>
<evidence type="ECO:0000256" key="4">
    <source>
        <dbReference type="SAM" id="MobiDB-lite"/>
    </source>
</evidence>
<dbReference type="GO" id="GO:0006620">
    <property type="term" value="P:post-translational protein targeting to endoplasmic reticulum membrane"/>
    <property type="evidence" value="ECO:0007669"/>
    <property type="project" value="TreeGrafter"/>
</dbReference>
<dbReference type="PROSITE" id="PS50005">
    <property type="entry name" value="TPR"/>
    <property type="match status" value="1"/>
</dbReference>
<dbReference type="InterPro" id="IPR027974">
    <property type="entry name" value="DUF4470"/>
</dbReference>
<feature type="repeat" description="TPR" evidence="3">
    <location>
        <begin position="9"/>
        <end position="42"/>
    </location>
</feature>
<feature type="compositionally biased region" description="Acidic residues" evidence="4">
    <location>
        <begin position="910"/>
        <end position="928"/>
    </location>
</feature>
<keyword evidence="1" id="KW-0677">Repeat</keyword>
<dbReference type="GO" id="GO:0060090">
    <property type="term" value="F:molecular adaptor activity"/>
    <property type="evidence" value="ECO:0007669"/>
    <property type="project" value="TreeGrafter"/>
</dbReference>